<dbReference type="Proteomes" id="UP000077066">
    <property type="component" value="Unassembled WGS sequence"/>
</dbReference>
<sequence>MKAVIPAAGLGTRFLPATKAQPKEMLPVFDKPTIQYVIEEAVASGIDDILIVTGKGKRSIEDHFDRSFELEYNLKENKKEDYLNEVLAISDLADIYYVRQKKQKGLGDAIYCAKKHIGDEPFAVMLGDTITKDEIPCTKQLINIYNKYDASAIAVEPVPCEKVERYGIIKGNEIEESVYKIDKLIEKPPVNEAPSNLAIMGRYVLSNEVFDLLKSTNPGHGGEIQLTDALAKLSSIYGYAFNGKSHDIGNRIDWLKTSLEFALCDENAKDGLIEFMKETIIKYS</sequence>
<comment type="caution">
    <text evidence="8">The sequence shown here is derived from an EMBL/GenBank/DDBJ whole genome shotgun (WGS) entry which is preliminary data.</text>
</comment>
<evidence type="ECO:0000259" key="7">
    <source>
        <dbReference type="Pfam" id="PF00483"/>
    </source>
</evidence>
<feature type="domain" description="Nucleotidyl transferase" evidence="7">
    <location>
        <begin position="2"/>
        <end position="256"/>
    </location>
</feature>
<evidence type="ECO:0000256" key="3">
    <source>
        <dbReference type="ARBA" id="ARBA00022679"/>
    </source>
</evidence>
<accession>A0A166FEK2</accession>
<evidence type="ECO:0000313" key="9">
    <source>
        <dbReference type="Proteomes" id="UP000077066"/>
    </source>
</evidence>
<dbReference type="SUPFAM" id="SSF53448">
    <property type="entry name" value="Nucleotide-diphospho-sugar transferases"/>
    <property type="match status" value="1"/>
</dbReference>
<dbReference type="PATRIC" id="fig|55758.3.peg.89"/>
<keyword evidence="9" id="KW-1185">Reference proteome</keyword>
<dbReference type="CDD" id="cd02541">
    <property type="entry name" value="UGPase_prokaryotic"/>
    <property type="match status" value="1"/>
</dbReference>
<comment type="similarity">
    <text evidence="1 6">Belongs to the UDPGP type 2 family.</text>
</comment>
<organism evidence="8 9">
    <name type="scientific">Methanobrevibacter filiformis</name>
    <dbReference type="NCBI Taxonomy" id="55758"/>
    <lineage>
        <taxon>Archaea</taxon>
        <taxon>Methanobacteriati</taxon>
        <taxon>Methanobacteriota</taxon>
        <taxon>Methanomada group</taxon>
        <taxon>Methanobacteria</taxon>
        <taxon>Methanobacteriales</taxon>
        <taxon>Methanobacteriaceae</taxon>
        <taxon>Methanobrevibacter</taxon>
    </lineage>
</organism>
<keyword evidence="4 6" id="KW-0548">Nucleotidyltransferase</keyword>
<protein>
    <recommendedName>
        <fullName evidence="2 6">UTP--glucose-1-phosphate uridylyltransferase</fullName>
        <ecNumber evidence="2 6">2.7.7.9</ecNumber>
    </recommendedName>
    <alternativeName>
        <fullName evidence="6">UDP-glucose pyrophosphorylase</fullName>
    </alternativeName>
</protein>
<evidence type="ECO:0000256" key="4">
    <source>
        <dbReference type="ARBA" id="ARBA00022695"/>
    </source>
</evidence>
<dbReference type="GO" id="GO:0006011">
    <property type="term" value="P:UDP-alpha-D-glucose metabolic process"/>
    <property type="evidence" value="ECO:0007669"/>
    <property type="project" value="InterPro"/>
</dbReference>
<reference evidence="8 9" key="1">
    <citation type="submission" date="2016-04" db="EMBL/GenBank/DDBJ databases">
        <title>Genome sequence of Methanobrevibacter filiformis DSM 11501.</title>
        <authorList>
            <person name="Poehlein A."/>
            <person name="Seedorf H."/>
            <person name="Daniel R."/>
        </authorList>
    </citation>
    <scope>NUCLEOTIDE SEQUENCE [LARGE SCALE GENOMIC DNA]</scope>
    <source>
        <strain evidence="8 9">DSM 11501</strain>
    </source>
</reference>
<dbReference type="InterPro" id="IPR005835">
    <property type="entry name" value="NTP_transferase_dom"/>
</dbReference>
<dbReference type="AlphaFoldDB" id="A0A166FEK2"/>
<dbReference type="RefSeq" id="WP_066970338.1">
    <property type="nucleotide sequence ID" value="NZ_LWMT01000008.1"/>
</dbReference>
<dbReference type="Gene3D" id="3.90.550.10">
    <property type="entry name" value="Spore Coat Polysaccharide Biosynthesis Protein SpsA, Chain A"/>
    <property type="match status" value="1"/>
</dbReference>
<comment type="catalytic activity">
    <reaction evidence="5 6">
        <text>alpha-D-glucose 1-phosphate + UTP + H(+) = UDP-alpha-D-glucose + diphosphate</text>
        <dbReference type="Rhea" id="RHEA:19889"/>
        <dbReference type="ChEBI" id="CHEBI:15378"/>
        <dbReference type="ChEBI" id="CHEBI:33019"/>
        <dbReference type="ChEBI" id="CHEBI:46398"/>
        <dbReference type="ChEBI" id="CHEBI:58601"/>
        <dbReference type="ChEBI" id="CHEBI:58885"/>
        <dbReference type="EC" id="2.7.7.9"/>
    </reaction>
</comment>
<dbReference type="Pfam" id="PF00483">
    <property type="entry name" value="NTP_transferase"/>
    <property type="match status" value="1"/>
</dbReference>
<evidence type="ECO:0000256" key="5">
    <source>
        <dbReference type="ARBA" id="ARBA00048128"/>
    </source>
</evidence>
<dbReference type="GO" id="GO:0003983">
    <property type="term" value="F:UTP:glucose-1-phosphate uridylyltransferase activity"/>
    <property type="evidence" value="ECO:0007669"/>
    <property type="project" value="UniProtKB-EC"/>
</dbReference>
<dbReference type="OrthoDB" id="15372at2157"/>
<keyword evidence="3 6" id="KW-0808">Transferase</keyword>
<evidence type="ECO:0000256" key="1">
    <source>
        <dbReference type="ARBA" id="ARBA00006890"/>
    </source>
</evidence>
<dbReference type="InterPro" id="IPR005771">
    <property type="entry name" value="GalU_uridylyltTrfase_bac/arc"/>
</dbReference>
<name>A0A166FEK2_9EURY</name>
<dbReference type="PANTHER" id="PTHR43197">
    <property type="entry name" value="UTP--GLUCOSE-1-PHOSPHATE URIDYLYLTRANSFERASE"/>
    <property type="match status" value="1"/>
</dbReference>
<evidence type="ECO:0000256" key="2">
    <source>
        <dbReference type="ARBA" id="ARBA00012415"/>
    </source>
</evidence>
<dbReference type="EC" id="2.7.7.9" evidence="2 6"/>
<dbReference type="PANTHER" id="PTHR43197:SF1">
    <property type="entry name" value="UTP--GLUCOSE-1-PHOSPHATE URIDYLYLTRANSFERASE"/>
    <property type="match status" value="1"/>
</dbReference>
<gene>
    <name evidence="8" type="primary">gtaB</name>
    <name evidence="8" type="ORF">MBFIL_00800</name>
</gene>
<dbReference type="STRING" id="55758.MBFIL_00800"/>
<dbReference type="InterPro" id="IPR029044">
    <property type="entry name" value="Nucleotide-diphossugar_trans"/>
</dbReference>
<evidence type="ECO:0000256" key="6">
    <source>
        <dbReference type="RuleBase" id="RU361259"/>
    </source>
</evidence>
<dbReference type="NCBIfam" id="TIGR01099">
    <property type="entry name" value="galU"/>
    <property type="match status" value="1"/>
</dbReference>
<proteinExistence type="inferred from homology"/>
<dbReference type="EMBL" id="LWMT01000008">
    <property type="protein sequence ID" value="KZX17595.1"/>
    <property type="molecule type" value="Genomic_DNA"/>
</dbReference>
<evidence type="ECO:0000313" key="8">
    <source>
        <dbReference type="EMBL" id="KZX17595.1"/>
    </source>
</evidence>